<feature type="compositionally biased region" description="Polar residues" evidence="1">
    <location>
        <begin position="1"/>
        <end position="17"/>
    </location>
</feature>
<dbReference type="GO" id="GO:0120147">
    <property type="term" value="F:formylglycine-generating oxidase activity"/>
    <property type="evidence" value="ECO:0007669"/>
    <property type="project" value="TreeGrafter"/>
</dbReference>
<dbReference type="SUPFAM" id="SSF56436">
    <property type="entry name" value="C-type lectin-like"/>
    <property type="match status" value="1"/>
</dbReference>
<reference evidence="3" key="1">
    <citation type="submission" date="2024-05" db="EMBL/GenBank/DDBJ databases">
        <title>The Natural Products Discovery Center: Release of the First 8490 Sequenced Strains for Exploring Actinobacteria Biosynthetic Diversity.</title>
        <authorList>
            <person name="Kalkreuter E."/>
            <person name="Kautsar S.A."/>
            <person name="Yang D."/>
            <person name="Bader C.D."/>
            <person name="Teijaro C.N."/>
            <person name="Fluegel L."/>
            <person name="Davis C.M."/>
            <person name="Simpson J.R."/>
            <person name="Lauterbach L."/>
            <person name="Steele A.D."/>
            <person name="Gui C."/>
            <person name="Meng S."/>
            <person name="Li G."/>
            <person name="Viehrig K."/>
            <person name="Ye F."/>
            <person name="Su P."/>
            <person name="Kiefer A.F."/>
            <person name="Nichols A."/>
            <person name="Cepeda A.J."/>
            <person name="Yan W."/>
            <person name="Fan B."/>
            <person name="Jiang Y."/>
            <person name="Adhikari A."/>
            <person name="Zheng C.-J."/>
            <person name="Schuster L."/>
            <person name="Cowan T.M."/>
            <person name="Smanski M.J."/>
            <person name="Chevrette M.G."/>
            <person name="de Carvalho L.P.S."/>
            <person name="Shen B."/>
        </authorList>
    </citation>
    <scope>NUCLEOTIDE SEQUENCE</scope>
    <source>
        <strain evidence="3">NPDC080035</strain>
    </source>
</reference>
<dbReference type="InterPro" id="IPR051043">
    <property type="entry name" value="Sulfatase_Mod_Factor_Kinase"/>
</dbReference>
<dbReference type="PANTHER" id="PTHR23150">
    <property type="entry name" value="SULFATASE MODIFYING FACTOR 1, 2"/>
    <property type="match status" value="1"/>
</dbReference>
<dbReference type="InterPro" id="IPR042095">
    <property type="entry name" value="SUMF_sf"/>
</dbReference>
<dbReference type="AlphaFoldDB" id="A0AAU7GAZ6"/>
<gene>
    <name evidence="3" type="ORF">AAME72_00730</name>
</gene>
<evidence type="ECO:0000313" key="3">
    <source>
        <dbReference type="EMBL" id="XBM48397.1"/>
    </source>
</evidence>
<dbReference type="RefSeq" id="WP_348788348.1">
    <property type="nucleotide sequence ID" value="NZ_CP157390.1"/>
</dbReference>
<proteinExistence type="predicted"/>
<dbReference type="InterPro" id="IPR005532">
    <property type="entry name" value="SUMF_dom"/>
</dbReference>
<dbReference type="PANTHER" id="PTHR23150:SF35">
    <property type="entry name" value="BLL6746 PROTEIN"/>
    <property type="match status" value="1"/>
</dbReference>
<dbReference type="Pfam" id="PF03781">
    <property type="entry name" value="FGE-sulfatase"/>
    <property type="match status" value="1"/>
</dbReference>
<evidence type="ECO:0000256" key="1">
    <source>
        <dbReference type="SAM" id="MobiDB-lite"/>
    </source>
</evidence>
<evidence type="ECO:0000259" key="2">
    <source>
        <dbReference type="Pfam" id="PF03781"/>
    </source>
</evidence>
<dbReference type="Gene3D" id="3.90.1580.10">
    <property type="entry name" value="paralog of FGE (formylglycine-generating enzyme)"/>
    <property type="match status" value="1"/>
</dbReference>
<sequence>MLSSPTADPDEASTNQFDPLVPRPIDRPTTLPAGGALDPEVGDIAKVFAAPDDPADWPAWRADLAAWRSAARERLAYAGELYDRPETRWAQTAYAVAQVWLWDDRLFDHERQEFTVDGFLDAVAAQGGLDGVVLWHAYPVIGIDDRNQFDFYRDVPGLLDVIDRFHERGLRVFVDYNPWDVGTRRAARPDAEELAALVQEFGVDGVFLDTMKEGDSALVDALLSASPPQVLEGESRVPNQRIRDHQLSWAQWFADSAAPGVMRAHWFERRHMMHGVRRWNRDHSDELQAAWMNGTGILVWDAVFGVWVGWNPRDEATLRGMLRAQRALSAVLVAGDWAPLDGATETAVAAGVYVSRWSLDGVTLWTIVNRGETDWTGDPLAAPLAAGASRHDVIGGARDVREITIPARGIGGVVEIVAGVAEPEGLDALLAAAAADRGASDATFPAREAVRVGRTAVAAAPVAAAPVAAAPVAAPAIPADAVRVAAGERELSVTFRRRETGFYQGAPYVEEWKPLPPRLHDDRAETLAVTVERPVVVAAREVSVAEFRAFLDATGYRPAIAHRFLVGTDGAAPDAPVTGVSLADARAYAGWAGARLPDEFEWQLAAESGLERRRPAVWNLTESEHDDGITRFVMLKGGSDHRSEGSDWYADGGVQQSSFSFKYLLPGLGIERSASIGFRVAWDLDGDPDRDAEGVAR</sequence>
<dbReference type="EMBL" id="CP157390">
    <property type="protein sequence ID" value="XBM48397.1"/>
    <property type="molecule type" value="Genomic_DNA"/>
</dbReference>
<accession>A0AAU7GAZ6</accession>
<name>A0AAU7GAZ6_9MICO</name>
<feature type="region of interest" description="Disordered" evidence="1">
    <location>
        <begin position="1"/>
        <end position="36"/>
    </location>
</feature>
<organism evidence="3">
    <name type="scientific">Leifsonia sp. NPDC080035</name>
    <dbReference type="NCBI Taxonomy" id="3143936"/>
    <lineage>
        <taxon>Bacteria</taxon>
        <taxon>Bacillati</taxon>
        <taxon>Actinomycetota</taxon>
        <taxon>Actinomycetes</taxon>
        <taxon>Micrococcales</taxon>
        <taxon>Microbacteriaceae</taxon>
        <taxon>Leifsonia</taxon>
    </lineage>
</organism>
<protein>
    <submittedName>
        <fullName evidence="3">SUMF1/EgtB/PvdO family nonheme iron enzyme</fullName>
    </submittedName>
</protein>
<feature type="domain" description="Sulfatase-modifying factor enzyme-like" evidence="2">
    <location>
        <begin position="525"/>
        <end position="619"/>
    </location>
</feature>
<dbReference type="InterPro" id="IPR016187">
    <property type="entry name" value="CTDL_fold"/>
</dbReference>